<dbReference type="STRING" id="400682.A0A1X7VSC5"/>
<reference evidence="4" key="1">
    <citation type="journal article" date="2010" name="Nature">
        <title>The Amphimedon queenslandica genome and the evolution of animal complexity.</title>
        <authorList>
            <person name="Srivastava M."/>
            <person name="Simakov O."/>
            <person name="Chapman J."/>
            <person name="Fahey B."/>
            <person name="Gauthier M.E."/>
            <person name="Mitros T."/>
            <person name="Richards G.S."/>
            <person name="Conaco C."/>
            <person name="Dacre M."/>
            <person name="Hellsten U."/>
            <person name="Larroux C."/>
            <person name="Putnam N.H."/>
            <person name="Stanke M."/>
            <person name="Adamska M."/>
            <person name="Darling A."/>
            <person name="Degnan S.M."/>
            <person name="Oakley T.H."/>
            <person name="Plachetzki D.C."/>
            <person name="Zhai Y."/>
            <person name="Adamski M."/>
            <person name="Calcino A."/>
            <person name="Cummins S.F."/>
            <person name="Goodstein D.M."/>
            <person name="Harris C."/>
            <person name="Jackson D.J."/>
            <person name="Leys S.P."/>
            <person name="Shu S."/>
            <person name="Woodcroft B.J."/>
            <person name="Vervoort M."/>
            <person name="Kosik K.S."/>
            <person name="Manning G."/>
            <person name="Degnan B.M."/>
            <person name="Rokhsar D.S."/>
        </authorList>
    </citation>
    <scope>NUCLEOTIDE SEQUENCE [LARGE SCALE GENOMIC DNA]</scope>
</reference>
<dbReference type="AlphaFoldDB" id="A0A1X7VSC5"/>
<feature type="compositionally biased region" description="Low complexity" evidence="1">
    <location>
        <begin position="352"/>
        <end position="362"/>
    </location>
</feature>
<dbReference type="KEGG" id="aqu:109584570"/>
<feature type="compositionally biased region" description="Basic and acidic residues" evidence="1">
    <location>
        <begin position="374"/>
        <end position="390"/>
    </location>
</feature>
<name>A0A1X7VSC5_AMPQE</name>
<feature type="domain" description="Integrase zinc-binding" evidence="2">
    <location>
        <begin position="242"/>
        <end position="289"/>
    </location>
</feature>
<dbReference type="Gene3D" id="1.10.340.70">
    <property type="match status" value="1"/>
</dbReference>
<dbReference type="Pfam" id="PF17921">
    <property type="entry name" value="Integrase_H2C2"/>
    <property type="match status" value="1"/>
</dbReference>
<feature type="compositionally biased region" description="Polar residues" evidence="1">
    <location>
        <begin position="399"/>
        <end position="420"/>
    </location>
</feature>
<organism evidence="3">
    <name type="scientific">Amphimedon queenslandica</name>
    <name type="common">Sponge</name>
    <dbReference type="NCBI Taxonomy" id="400682"/>
    <lineage>
        <taxon>Eukaryota</taxon>
        <taxon>Metazoa</taxon>
        <taxon>Porifera</taxon>
        <taxon>Demospongiae</taxon>
        <taxon>Heteroscleromorpha</taxon>
        <taxon>Haplosclerida</taxon>
        <taxon>Niphatidae</taxon>
        <taxon>Amphimedon</taxon>
    </lineage>
</organism>
<dbReference type="EnsemblMetazoa" id="XM_020000358.1">
    <property type="protein sequence ID" value="XP_019855917.1"/>
    <property type="gene ID" value="LOC109584570"/>
</dbReference>
<dbReference type="InterPro" id="IPR041588">
    <property type="entry name" value="Integrase_H2C2"/>
</dbReference>
<evidence type="ECO:0000259" key="2">
    <source>
        <dbReference type="Pfam" id="PF17921"/>
    </source>
</evidence>
<proteinExistence type="predicted"/>
<dbReference type="EnsemblMetazoa" id="Aqu2.1.42720_001">
    <property type="protein sequence ID" value="Aqu2.1.42720_001"/>
    <property type="gene ID" value="Aqu2.1.42720"/>
</dbReference>
<evidence type="ECO:0000256" key="1">
    <source>
        <dbReference type="SAM" id="MobiDB-lite"/>
    </source>
</evidence>
<accession>A0A1X7VSC5</accession>
<reference evidence="3" key="2">
    <citation type="submission" date="2017-05" db="UniProtKB">
        <authorList>
            <consortium name="EnsemblMetazoa"/>
        </authorList>
    </citation>
    <scope>IDENTIFICATION</scope>
</reference>
<feature type="region of interest" description="Disordered" evidence="1">
    <location>
        <begin position="72"/>
        <end position="110"/>
    </location>
</feature>
<evidence type="ECO:0000313" key="3">
    <source>
        <dbReference type="EnsemblMetazoa" id="Aqu2.1.42720_001"/>
    </source>
</evidence>
<dbReference type="OrthoDB" id="10047222at2759"/>
<protein>
    <recommendedName>
        <fullName evidence="2">Integrase zinc-binding domain-containing protein</fullName>
    </recommendedName>
</protein>
<feature type="compositionally biased region" description="Basic and acidic residues" evidence="1">
    <location>
        <begin position="426"/>
        <end position="444"/>
    </location>
</feature>
<evidence type="ECO:0000313" key="4">
    <source>
        <dbReference type="Proteomes" id="UP000007879"/>
    </source>
</evidence>
<dbReference type="Proteomes" id="UP000007879">
    <property type="component" value="Unassembled WGS sequence"/>
</dbReference>
<keyword evidence="4" id="KW-1185">Reference proteome</keyword>
<sequence>MEHLNALASICESAERMPIISKPYTSGTPLVGGSFGPQYPTATANSNYLQRQYYAPSLSLVCATPTQYNPSMTIQSSSHQTPVSSNGEQTSSLSDQTEKMQTGATPNVHSSFGNIPTDIHCSSRPINPVMRNIISYASYLQYLDETWPEKCSRRGSAVIRASLYAQIADCLKGGASTARFRYWVRKSGFFLLEKQQNNGVYDTCIAVPLHTKQQNCSSGSNKKALTVKQYRLVAKLEDFLPLIGEYHNDVIGHYGIRKTYQMIQQDYTYLPRSAIAKFVQLCDVCSVRGKRVRHEETCCITEAQIMLADREGSEEKEEDDCCTTHRASKSIHILPSAPSPEGEIEITTEASISGSSSLQIESNPQIPPSAPLEDIERVKATTQKRKEARAEGGVMESLPLSQSEPNQIQHSVPSCNSTMSEPGVGGERREGARGDEGGRDPSSDLYHQIHESVRHLLEGLTWEEMIQLYTETTDNAIIASPNTLESVLRLQ</sequence>
<gene>
    <name evidence="3" type="primary">109584570</name>
</gene>
<feature type="region of interest" description="Disordered" evidence="1">
    <location>
        <begin position="352"/>
        <end position="444"/>
    </location>
</feature>
<dbReference type="InParanoid" id="A0A1X7VSC5"/>